<comment type="caution">
    <text evidence="5">The sequence shown here is derived from an EMBL/GenBank/DDBJ whole genome shotgun (WGS) entry which is preliminary data.</text>
</comment>
<dbReference type="GO" id="GO:0000166">
    <property type="term" value="F:nucleotide binding"/>
    <property type="evidence" value="ECO:0007669"/>
    <property type="project" value="UniProtKB-KW"/>
</dbReference>
<dbReference type="Pfam" id="PF18052">
    <property type="entry name" value="Rx_N"/>
    <property type="match status" value="1"/>
</dbReference>
<keyword evidence="2" id="KW-0547">Nucleotide-binding</keyword>
<dbReference type="AlphaFoldDB" id="A0AAW1WJE2"/>
<proteinExistence type="predicted"/>
<accession>A0AAW1WJE2</accession>
<dbReference type="Gene3D" id="1.20.5.4130">
    <property type="match status" value="1"/>
</dbReference>
<dbReference type="GO" id="GO:0006952">
    <property type="term" value="P:defense response"/>
    <property type="evidence" value="ECO:0007669"/>
    <property type="project" value="UniProtKB-KW"/>
</dbReference>
<evidence type="ECO:0000313" key="5">
    <source>
        <dbReference type="EMBL" id="KAK9923432.1"/>
    </source>
</evidence>
<organism evidence="5 6">
    <name type="scientific">Rubus argutus</name>
    <name type="common">Southern blackberry</name>
    <dbReference type="NCBI Taxonomy" id="59490"/>
    <lineage>
        <taxon>Eukaryota</taxon>
        <taxon>Viridiplantae</taxon>
        <taxon>Streptophyta</taxon>
        <taxon>Embryophyta</taxon>
        <taxon>Tracheophyta</taxon>
        <taxon>Spermatophyta</taxon>
        <taxon>Magnoliopsida</taxon>
        <taxon>eudicotyledons</taxon>
        <taxon>Gunneridae</taxon>
        <taxon>Pentapetalae</taxon>
        <taxon>rosids</taxon>
        <taxon>fabids</taxon>
        <taxon>Rosales</taxon>
        <taxon>Rosaceae</taxon>
        <taxon>Rosoideae</taxon>
        <taxon>Rosoideae incertae sedis</taxon>
        <taxon>Rubus</taxon>
    </lineage>
</organism>
<keyword evidence="3" id="KW-0611">Plant defense</keyword>
<evidence type="ECO:0000259" key="4">
    <source>
        <dbReference type="Pfam" id="PF18052"/>
    </source>
</evidence>
<keyword evidence="6" id="KW-1185">Reference proteome</keyword>
<evidence type="ECO:0000256" key="3">
    <source>
        <dbReference type="ARBA" id="ARBA00022821"/>
    </source>
</evidence>
<evidence type="ECO:0000313" key="6">
    <source>
        <dbReference type="Proteomes" id="UP001457282"/>
    </source>
</evidence>
<dbReference type="EMBL" id="JBEDUW010000006">
    <property type="protein sequence ID" value="KAK9923432.1"/>
    <property type="molecule type" value="Genomic_DNA"/>
</dbReference>
<dbReference type="Proteomes" id="UP001457282">
    <property type="component" value="Unassembled WGS sequence"/>
</dbReference>
<sequence>MADALISVLIDQLASSAFEQIKENVRLFWEVEKEVDQFTESLNTIQAVLKDAEKRQVKDAAVQEWLDKLKEVAYEMDNVLDEWNTQALKLKIEKQENEGEMALVNKKKVDFHC</sequence>
<gene>
    <name evidence="5" type="ORF">M0R45_031851</name>
</gene>
<reference evidence="5 6" key="1">
    <citation type="journal article" date="2023" name="G3 (Bethesda)">
        <title>A chromosome-length genome assembly and annotation of blackberry (Rubus argutus, cv. 'Hillquist').</title>
        <authorList>
            <person name="Bruna T."/>
            <person name="Aryal R."/>
            <person name="Dudchenko O."/>
            <person name="Sargent D.J."/>
            <person name="Mead D."/>
            <person name="Buti M."/>
            <person name="Cavallini A."/>
            <person name="Hytonen T."/>
            <person name="Andres J."/>
            <person name="Pham M."/>
            <person name="Weisz D."/>
            <person name="Mascagni F."/>
            <person name="Usai G."/>
            <person name="Natali L."/>
            <person name="Bassil N."/>
            <person name="Fernandez G.E."/>
            <person name="Lomsadze A."/>
            <person name="Armour M."/>
            <person name="Olukolu B."/>
            <person name="Poorten T."/>
            <person name="Britton C."/>
            <person name="Davik J."/>
            <person name="Ashrafi H."/>
            <person name="Aiden E.L."/>
            <person name="Borodovsky M."/>
            <person name="Worthington M."/>
        </authorList>
    </citation>
    <scope>NUCLEOTIDE SEQUENCE [LARGE SCALE GENOMIC DNA]</scope>
    <source>
        <strain evidence="5">PI 553951</strain>
    </source>
</reference>
<keyword evidence="1" id="KW-0677">Repeat</keyword>
<feature type="domain" description="Disease resistance N-terminal" evidence="4">
    <location>
        <begin position="6"/>
        <end position="95"/>
    </location>
</feature>
<evidence type="ECO:0000256" key="2">
    <source>
        <dbReference type="ARBA" id="ARBA00022741"/>
    </source>
</evidence>
<name>A0AAW1WJE2_RUBAR</name>
<evidence type="ECO:0000256" key="1">
    <source>
        <dbReference type="ARBA" id="ARBA00022737"/>
    </source>
</evidence>
<dbReference type="InterPro" id="IPR041118">
    <property type="entry name" value="Rx_N"/>
</dbReference>
<protein>
    <recommendedName>
        <fullName evidence="4">Disease resistance N-terminal domain-containing protein</fullName>
    </recommendedName>
</protein>